<dbReference type="InterPro" id="IPR007867">
    <property type="entry name" value="GMC_OxRtase_C"/>
</dbReference>
<dbReference type="Pfam" id="PF00732">
    <property type="entry name" value="GMC_oxred_N"/>
    <property type="match status" value="1"/>
</dbReference>
<dbReference type="Gene3D" id="3.30.560.10">
    <property type="entry name" value="Glucose Oxidase, domain 3"/>
    <property type="match status" value="1"/>
</dbReference>
<comment type="similarity">
    <text evidence="2">Belongs to the GMC oxidoreductase family.</text>
</comment>
<feature type="chain" id="PRO_5034369633" evidence="3">
    <location>
        <begin position="19"/>
        <end position="610"/>
    </location>
</feature>
<evidence type="ECO:0000313" key="7">
    <source>
        <dbReference type="Proteomes" id="UP000620124"/>
    </source>
</evidence>
<dbReference type="InterPro" id="IPR036188">
    <property type="entry name" value="FAD/NAD-bd_sf"/>
</dbReference>
<evidence type="ECO:0000256" key="1">
    <source>
        <dbReference type="ARBA" id="ARBA00001974"/>
    </source>
</evidence>
<dbReference type="PIRSF" id="PIRSF000137">
    <property type="entry name" value="Alcohol_oxidase"/>
    <property type="match status" value="1"/>
</dbReference>
<feature type="domain" description="Glucose-methanol-choline oxidoreductase N-terminal" evidence="4">
    <location>
        <begin position="94"/>
        <end position="356"/>
    </location>
</feature>
<dbReference type="EMBL" id="JACAZI010000011">
    <property type="protein sequence ID" value="KAF7348775.1"/>
    <property type="molecule type" value="Genomic_DNA"/>
</dbReference>
<gene>
    <name evidence="6" type="ORF">MVEN_01397000</name>
</gene>
<dbReference type="OrthoDB" id="269227at2759"/>
<dbReference type="InterPro" id="IPR000172">
    <property type="entry name" value="GMC_OxRdtase_N"/>
</dbReference>
<dbReference type="InterPro" id="IPR012132">
    <property type="entry name" value="GMC_OxRdtase"/>
</dbReference>
<evidence type="ECO:0000256" key="2">
    <source>
        <dbReference type="ARBA" id="ARBA00010790"/>
    </source>
</evidence>
<keyword evidence="7" id="KW-1185">Reference proteome</keyword>
<dbReference type="AlphaFoldDB" id="A0A8H7CSN4"/>
<proteinExistence type="inferred from homology"/>
<comment type="cofactor">
    <cofactor evidence="1">
        <name>FAD</name>
        <dbReference type="ChEBI" id="CHEBI:57692"/>
    </cofactor>
</comment>
<sequence length="610" mass="66454">MAFPRLLCFLAVNAFLICSPIYDFIVVGSGVGGGPLAARLAENGFSVVVVDSGHNVVNVNTTVPLYFGRAVDDPQIELNYTYHEYSPGAKFPRDDAWYPRARALGGSTVMNSVHNAMLNDIADTKQDFDHLAAIFNDSTWAYENMRKYFTRIEHNLYLSEPNPDHGFDGWLKTSLEPTFIINEPQFADQQLTDIVNTIATSGPALNDTNSAANVEAIGIGSPSYTIDENHNRSCVRDRLLDVQHSSKQGKGKLTFLPDTLATKVALCDPGDGGSPKAYGVEIAVGAALAVGSNFKGKQKLDTTLLTARHEVIVSAGVFQSPQLLMLSGIGDKNALQQHGINPVVHLPGVGTNLQDHDEVASIWSLKENYTLFDGCTFLYTSEDDPCLEYWATSGHANLYSFGPALFTTMSRTSGTPDSAQPDMLTYWVPAYFPGFFRGFAQRIADTHNALTGVVLKAHPSSRGVVQLTGGHPQDPLRIEKRHFEAPGGQDDIATMREAIRAAWALVASPNITMHVEARVFPDPQVESDEQIEDHILQNVFGHHACCTNPMGTDDDPNAVLDGNFKVRGVDSLRVVDISSWPTIPGFFVTTPTYMISEKAADIIAAAAEYK</sequence>
<reference evidence="6" key="1">
    <citation type="submission" date="2020-05" db="EMBL/GenBank/DDBJ databases">
        <title>Mycena genomes resolve the evolution of fungal bioluminescence.</title>
        <authorList>
            <person name="Tsai I.J."/>
        </authorList>
    </citation>
    <scope>NUCLEOTIDE SEQUENCE</scope>
    <source>
        <strain evidence="6">CCC161011</strain>
    </source>
</reference>
<evidence type="ECO:0000256" key="3">
    <source>
        <dbReference type="SAM" id="SignalP"/>
    </source>
</evidence>
<dbReference type="SUPFAM" id="SSF54373">
    <property type="entry name" value="FAD-linked reductases, C-terminal domain"/>
    <property type="match status" value="1"/>
</dbReference>
<keyword evidence="3" id="KW-0732">Signal</keyword>
<evidence type="ECO:0000313" key="6">
    <source>
        <dbReference type="EMBL" id="KAF7348775.1"/>
    </source>
</evidence>
<evidence type="ECO:0000259" key="4">
    <source>
        <dbReference type="Pfam" id="PF00732"/>
    </source>
</evidence>
<name>A0A8H7CSN4_9AGAR</name>
<dbReference type="PANTHER" id="PTHR11552:SF213">
    <property type="entry name" value="DEHYDROGENASE, PUTATIVE-RELATED"/>
    <property type="match status" value="1"/>
</dbReference>
<evidence type="ECO:0000259" key="5">
    <source>
        <dbReference type="Pfam" id="PF05199"/>
    </source>
</evidence>
<dbReference type="SUPFAM" id="SSF51905">
    <property type="entry name" value="FAD/NAD(P)-binding domain"/>
    <property type="match status" value="1"/>
</dbReference>
<feature type="signal peptide" evidence="3">
    <location>
        <begin position="1"/>
        <end position="18"/>
    </location>
</feature>
<dbReference type="GO" id="GO:0016614">
    <property type="term" value="F:oxidoreductase activity, acting on CH-OH group of donors"/>
    <property type="evidence" value="ECO:0007669"/>
    <property type="project" value="InterPro"/>
</dbReference>
<protein>
    <submittedName>
        <fullName evidence="6">Oxygen-dependent choline dehydrogenase</fullName>
    </submittedName>
</protein>
<dbReference type="Gene3D" id="3.50.50.60">
    <property type="entry name" value="FAD/NAD(P)-binding domain"/>
    <property type="match status" value="1"/>
</dbReference>
<dbReference type="GO" id="GO:0050660">
    <property type="term" value="F:flavin adenine dinucleotide binding"/>
    <property type="evidence" value="ECO:0007669"/>
    <property type="project" value="InterPro"/>
</dbReference>
<organism evidence="6 7">
    <name type="scientific">Mycena venus</name>
    <dbReference type="NCBI Taxonomy" id="2733690"/>
    <lineage>
        <taxon>Eukaryota</taxon>
        <taxon>Fungi</taxon>
        <taxon>Dikarya</taxon>
        <taxon>Basidiomycota</taxon>
        <taxon>Agaricomycotina</taxon>
        <taxon>Agaricomycetes</taxon>
        <taxon>Agaricomycetidae</taxon>
        <taxon>Agaricales</taxon>
        <taxon>Marasmiineae</taxon>
        <taxon>Mycenaceae</taxon>
        <taxon>Mycena</taxon>
    </lineage>
</organism>
<feature type="domain" description="Glucose-methanol-choline oxidoreductase C-terminal" evidence="5">
    <location>
        <begin position="459"/>
        <end position="595"/>
    </location>
</feature>
<dbReference type="Pfam" id="PF05199">
    <property type="entry name" value="GMC_oxred_C"/>
    <property type="match status" value="1"/>
</dbReference>
<dbReference type="Proteomes" id="UP000620124">
    <property type="component" value="Unassembled WGS sequence"/>
</dbReference>
<dbReference type="PANTHER" id="PTHR11552">
    <property type="entry name" value="GLUCOSE-METHANOL-CHOLINE GMC OXIDOREDUCTASE"/>
    <property type="match status" value="1"/>
</dbReference>
<comment type="caution">
    <text evidence="6">The sequence shown here is derived from an EMBL/GenBank/DDBJ whole genome shotgun (WGS) entry which is preliminary data.</text>
</comment>
<accession>A0A8H7CSN4</accession>